<comment type="caution">
    <text evidence="8">The sequence shown here is derived from an EMBL/GenBank/DDBJ whole genome shotgun (WGS) entry which is preliminary data.</text>
</comment>
<evidence type="ECO:0000259" key="6">
    <source>
        <dbReference type="Pfam" id="PF00419"/>
    </source>
</evidence>
<reference evidence="9 10" key="1">
    <citation type="submission" date="2018-01" db="EMBL/GenBank/DDBJ databases">
        <title>Superficieibacter electus gen. nov., sp. nov., an extended-spectrum beta-lactamase possessing member of the Enterobacteriaceae family, isolated from intensive care unit surfaces.</title>
        <authorList>
            <person name="Potter R.F."/>
            <person name="D'Souza A.W."/>
        </authorList>
    </citation>
    <scope>NUCLEOTIDE SEQUENCE [LARGE SCALE GENOMIC DNA]</scope>
    <source>
        <strain evidence="8 10">BP-1</strain>
        <strain evidence="7 9">BP-2</strain>
    </source>
</reference>
<protein>
    <submittedName>
        <fullName evidence="8">Fimbrial protein StiA</fullName>
    </submittedName>
</protein>
<evidence type="ECO:0000313" key="8">
    <source>
        <dbReference type="EMBL" id="POP47003.1"/>
    </source>
</evidence>
<dbReference type="PANTHER" id="PTHR33420">
    <property type="entry name" value="FIMBRIAL SUBUNIT ELFA-RELATED"/>
    <property type="match status" value="1"/>
</dbReference>
<dbReference type="NCBIfam" id="NF011828">
    <property type="entry name" value="PRK15300.1"/>
    <property type="match status" value="1"/>
</dbReference>
<proteinExistence type="inferred from homology"/>
<evidence type="ECO:0000313" key="9">
    <source>
        <dbReference type="Proteomes" id="UP000237073"/>
    </source>
</evidence>
<gene>
    <name evidence="8" type="ORF">CHU32_16805</name>
    <name evidence="7" type="ORF">CHU33_20670</name>
</gene>
<name>A0A2P5GMI0_9ENTR</name>
<keyword evidence="4" id="KW-0281">Fimbrium</keyword>
<feature type="domain" description="Fimbrial-type adhesion" evidence="6">
    <location>
        <begin position="33"/>
        <end position="178"/>
    </location>
</feature>
<dbReference type="AlphaFoldDB" id="A0A2P5GMI0"/>
<evidence type="ECO:0000256" key="3">
    <source>
        <dbReference type="ARBA" id="ARBA00022729"/>
    </source>
</evidence>
<organism evidence="8 10">
    <name type="scientific">Superficieibacter electus</name>
    <dbReference type="NCBI Taxonomy" id="2022662"/>
    <lineage>
        <taxon>Bacteria</taxon>
        <taxon>Pseudomonadati</taxon>
        <taxon>Pseudomonadota</taxon>
        <taxon>Gammaproteobacteria</taxon>
        <taxon>Enterobacterales</taxon>
        <taxon>Enterobacteriaceae</taxon>
        <taxon>Superficieibacter</taxon>
    </lineage>
</organism>
<evidence type="ECO:0000256" key="5">
    <source>
        <dbReference type="SAM" id="SignalP"/>
    </source>
</evidence>
<dbReference type="InterPro" id="IPR000259">
    <property type="entry name" value="Adhesion_dom_fimbrial"/>
</dbReference>
<dbReference type="SUPFAM" id="SSF49401">
    <property type="entry name" value="Bacterial adhesins"/>
    <property type="match status" value="1"/>
</dbReference>
<sequence length="179" mass="18595">MKFALKTLAIVLLAAAPSAFAALGDTASDGTVHITGTIKQNACTVKTSSVEVTLKDEFASIFTTAGQTQGDKEFTIDLEHCDASVYPNVQARFEGVTDAYGTNVLKNNGTATNVGVQIVDSASSAITFNDESQWSAATTIPAGGDTEVSIPFTARYIATTASVGAGSVDSTATFYLQYN</sequence>
<dbReference type="PANTHER" id="PTHR33420:SF12">
    <property type="entry name" value="FIMBRIN-LIKE PROTEIN FIMI-RELATED"/>
    <property type="match status" value="1"/>
</dbReference>
<evidence type="ECO:0000313" key="10">
    <source>
        <dbReference type="Proteomes" id="UP000247005"/>
    </source>
</evidence>
<dbReference type="Pfam" id="PF00419">
    <property type="entry name" value="Fimbrial"/>
    <property type="match status" value="1"/>
</dbReference>
<dbReference type="Gene3D" id="2.60.40.1090">
    <property type="entry name" value="Fimbrial-type adhesion domain"/>
    <property type="match status" value="1"/>
</dbReference>
<dbReference type="RefSeq" id="WP_103677953.1">
    <property type="nucleotide sequence ID" value="NZ_PQGD01000013.1"/>
</dbReference>
<dbReference type="GO" id="GO:0043709">
    <property type="term" value="P:cell adhesion involved in single-species biofilm formation"/>
    <property type="evidence" value="ECO:0007669"/>
    <property type="project" value="TreeGrafter"/>
</dbReference>
<dbReference type="InterPro" id="IPR050263">
    <property type="entry name" value="Bact_Fimbrial_Adh_Pro"/>
</dbReference>
<dbReference type="InterPro" id="IPR036937">
    <property type="entry name" value="Adhesion_dom_fimbrial_sf"/>
</dbReference>
<dbReference type="InterPro" id="IPR008966">
    <property type="entry name" value="Adhesion_dom_sf"/>
</dbReference>
<evidence type="ECO:0000256" key="4">
    <source>
        <dbReference type="ARBA" id="ARBA00023263"/>
    </source>
</evidence>
<feature type="chain" id="PRO_5015138544" evidence="5">
    <location>
        <begin position="22"/>
        <end position="179"/>
    </location>
</feature>
<comment type="similarity">
    <text evidence="2">Belongs to the fimbrial protein family.</text>
</comment>
<dbReference type="OrthoDB" id="6624292at2"/>
<evidence type="ECO:0000313" key="7">
    <source>
        <dbReference type="EMBL" id="POP41997.1"/>
    </source>
</evidence>
<dbReference type="Proteomes" id="UP000247005">
    <property type="component" value="Unassembled WGS sequence"/>
</dbReference>
<dbReference type="GO" id="GO:0009289">
    <property type="term" value="C:pilus"/>
    <property type="evidence" value="ECO:0007669"/>
    <property type="project" value="UniProtKB-SubCell"/>
</dbReference>
<dbReference type="EMBL" id="PQGE01000022">
    <property type="protein sequence ID" value="POP41997.1"/>
    <property type="molecule type" value="Genomic_DNA"/>
</dbReference>
<evidence type="ECO:0000256" key="1">
    <source>
        <dbReference type="ARBA" id="ARBA00004561"/>
    </source>
</evidence>
<keyword evidence="9" id="KW-1185">Reference proteome</keyword>
<dbReference type="Proteomes" id="UP000237073">
    <property type="component" value="Unassembled WGS sequence"/>
</dbReference>
<comment type="subcellular location">
    <subcellularLocation>
        <location evidence="1">Fimbrium</location>
    </subcellularLocation>
</comment>
<accession>A0A2P5GMI0</accession>
<keyword evidence="3 5" id="KW-0732">Signal</keyword>
<feature type="signal peptide" evidence="5">
    <location>
        <begin position="1"/>
        <end position="21"/>
    </location>
</feature>
<evidence type="ECO:0000256" key="2">
    <source>
        <dbReference type="ARBA" id="ARBA00006671"/>
    </source>
</evidence>
<dbReference type="EMBL" id="PQGD01000013">
    <property type="protein sequence ID" value="POP47003.1"/>
    <property type="molecule type" value="Genomic_DNA"/>
</dbReference>